<name>A0A6N2MS26_SALVM</name>
<dbReference type="GO" id="GO:0034485">
    <property type="term" value="F:phosphatidylinositol-3,4,5-trisphosphate 5-phosphatase activity"/>
    <property type="evidence" value="ECO:0007669"/>
    <property type="project" value="TreeGrafter"/>
</dbReference>
<dbReference type="GO" id="GO:0004445">
    <property type="term" value="F:inositol-polyphosphate 5-phosphatase activity"/>
    <property type="evidence" value="ECO:0007669"/>
    <property type="project" value="InterPro"/>
</dbReference>
<dbReference type="InterPro" id="IPR045849">
    <property type="entry name" value="IP5P_plant"/>
</dbReference>
<organism evidence="3">
    <name type="scientific">Salix viminalis</name>
    <name type="common">Common osier</name>
    <name type="synonym">Basket willow</name>
    <dbReference type="NCBI Taxonomy" id="40686"/>
    <lineage>
        <taxon>Eukaryota</taxon>
        <taxon>Viridiplantae</taxon>
        <taxon>Streptophyta</taxon>
        <taxon>Embryophyta</taxon>
        <taxon>Tracheophyta</taxon>
        <taxon>Spermatophyta</taxon>
        <taxon>Magnoliopsida</taxon>
        <taxon>eudicotyledons</taxon>
        <taxon>Gunneridae</taxon>
        <taxon>Pentapetalae</taxon>
        <taxon>rosids</taxon>
        <taxon>fabids</taxon>
        <taxon>Malpighiales</taxon>
        <taxon>Salicaceae</taxon>
        <taxon>Saliceae</taxon>
        <taxon>Salix</taxon>
    </lineage>
</organism>
<evidence type="ECO:0000313" key="3">
    <source>
        <dbReference type="EMBL" id="VFU57095.1"/>
    </source>
</evidence>
<proteinExistence type="predicted"/>
<dbReference type="AlphaFoldDB" id="A0A6N2MS26"/>
<keyword evidence="1" id="KW-0378">Hydrolase</keyword>
<dbReference type="PANTHER" id="PTHR45666:SF22">
    <property type="entry name" value="TYPE I INOSITOL POLYPHOSPHATE 5-PHOSPHATASE 4"/>
    <property type="match status" value="1"/>
</dbReference>
<reference evidence="3" key="1">
    <citation type="submission" date="2019-03" db="EMBL/GenBank/DDBJ databases">
        <authorList>
            <person name="Mank J."/>
            <person name="Almeida P."/>
        </authorList>
    </citation>
    <scope>NUCLEOTIDE SEQUENCE</scope>
    <source>
        <strain evidence="3">78183</strain>
    </source>
</reference>
<sequence length="145" mass="16417">MRTRRGASFHGLRHWSRSGSISRAKLRNFKQMMSITEVVVKSGGTTSQRERHAPSRKAKQRHHAGGTLVECAEARLTLMLHKSQMIFVATWNVAGKSPPSHLNLEDWLHTSPPADIYVLGNCAFECWKCFGHRRQRAGQEMASSY</sequence>
<feature type="region of interest" description="Disordered" evidence="2">
    <location>
        <begin position="40"/>
        <end position="64"/>
    </location>
</feature>
<dbReference type="InterPro" id="IPR036691">
    <property type="entry name" value="Endo/exonu/phosph_ase_sf"/>
</dbReference>
<protein>
    <recommendedName>
        <fullName evidence="4">Inositol polyphosphate-related phosphatase domain-containing protein</fullName>
    </recommendedName>
</protein>
<dbReference type="Gene3D" id="3.60.10.10">
    <property type="entry name" value="Endonuclease/exonuclease/phosphatase"/>
    <property type="match status" value="1"/>
</dbReference>
<feature type="compositionally biased region" description="Basic residues" evidence="2">
    <location>
        <begin position="54"/>
        <end position="64"/>
    </location>
</feature>
<dbReference type="PANTHER" id="PTHR45666">
    <property type="entry name" value="TYPE IV INOSITOL POLYPHOSPHATE 5-PHOSPHATASE 9"/>
    <property type="match status" value="1"/>
</dbReference>
<evidence type="ECO:0008006" key="4">
    <source>
        <dbReference type="Google" id="ProtNLM"/>
    </source>
</evidence>
<accession>A0A6N2MS26</accession>
<gene>
    <name evidence="3" type="ORF">SVIM_LOCUS412142</name>
</gene>
<dbReference type="EMBL" id="CAADRP010001930">
    <property type="protein sequence ID" value="VFU57095.1"/>
    <property type="molecule type" value="Genomic_DNA"/>
</dbReference>
<evidence type="ECO:0000256" key="2">
    <source>
        <dbReference type="SAM" id="MobiDB-lite"/>
    </source>
</evidence>
<dbReference type="GO" id="GO:0046856">
    <property type="term" value="P:phosphatidylinositol dephosphorylation"/>
    <property type="evidence" value="ECO:0007669"/>
    <property type="project" value="TreeGrafter"/>
</dbReference>
<evidence type="ECO:0000256" key="1">
    <source>
        <dbReference type="ARBA" id="ARBA00022801"/>
    </source>
</evidence>
<dbReference type="GO" id="GO:0004439">
    <property type="term" value="F:phosphatidylinositol-4,5-bisphosphate 5-phosphatase activity"/>
    <property type="evidence" value="ECO:0007669"/>
    <property type="project" value="TreeGrafter"/>
</dbReference>